<dbReference type="Proteomes" id="UP001415857">
    <property type="component" value="Unassembled WGS sequence"/>
</dbReference>
<protein>
    <submittedName>
        <fullName evidence="2">Uncharacterized protein</fullName>
    </submittedName>
</protein>
<gene>
    <name evidence="2" type="ORF">L1049_018160</name>
</gene>
<feature type="region of interest" description="Disordered" evidence="1">
    <location>
        <begin position="1"/>
        <end position="104"/>
    </location>
</feature>
<reference evidence="2 3" key="1">
    <citation type="journal article" date="2024" name="Plant J.">
        <title>Genome sequences and population genomics reveal climatic adaptation and genomic divergence between two closely related sweetgum species.</title>
        <authorList>
            <person name="Xu W.Q."/>
            <person name="Ren C.Q."/>
            <person name="Zhang X.Y."/>
            <person name="Comes H.P."/>
            <person name="Liu X.H."/>
            <person name="Li Y.G."/>
            <person name="Kettle C.J."/>
            <person name="Jalonen R."/>
            <person name="Gaisberger H."/>
            <person name="Ma Y.Z."/>
            <person name="Qiu Y.X."/>
        </authorList>
    </citation>
    <scope>NUCLEOTIDE SEQUENCE [LARGE SCALE GENOMIC DNA]</scope>
    <source>
        <strain evidence="2">Hangzhou</strain>
    </source>
</reference>
<evidence type="ECO:0000313" key="3">
    <source>
        <dbReference type="Proteomes" id="UP001415857"/>
    </source>
</evidence>
<sequence>MENDNHGNRNHATLQSQKQKGRFVQKPAGSRWSMRLAGISSDPVAETRRLGTKHRLRQRPNHNTAIESIVVPDSEDGGSSENTVTDVSGHENADPEEDIEAENF</sequence>
<dbReference type="AlphaFoldDB" id="A0AAP0NKD5"/>
<proteinExistence type="predicted"/>
<feature type="compositionally biased region" description="Basic residues" evidence="1">
    <location>
        <begin position="50"/>
        <end position="60"/>
    </location>
</feature>
<keyword evidence="3" id="KW-1185">Reference proteome</keyword>
<name>A0AAP0NKD5_LIQFO</name>
<comment type="caution">
    <text evidence="2">The sequence shown here is derived from an EMBL/GenBank/DDBJ whole genome shotgun (WGS) entry which is preliminary data.</text>
</comment>
<evidence type="ECO:0000313" key="2">
    <source>
        <dbReference type="EMBL" id="KAK9273351.1"/>
    </source>
</evidence>
<organism evidence="2 3">
    <name type="scientific">Liquidambar formosana</name>
    <name type="common">Formosan gum</name>
    <dbReference type="NCBI Taxonomy" id="63359"/>
    <lineage>
        <taxon>Eukaryota</taxon>
        <taxon>Viridiplantae</taxon>
        <taxon>Streptophyta</taxon>
        <taxon>Embryophyta</taxon>
        <taxon>Tracheophyta</taxon>
        <taxon>Spermatophyta</taxon>
        <taxon>Magnoliopsida</taxon>
        <taxon>eudicotyledons</taxon>
        <taxon>Gunneridae</taxon>
        <taxon>Pentapetalae</taxon>
        <taxon>Saxifragales</taxon>
        <taxon>Altingiaceae</taxon>
        <taxon>Liquidambar</taxon>
    </lineage>
</organism>
<evidence type="ECO:0000256" key="1">
    <source>
        <dbReference type="SAM" id="MobiDB-lite"/>
    </source>
</evidence>
<dbReference type="EMBL" id="JBBPBK010000012">
    <property type="protein sequence ID" value="KAK9273351.1"/>
    <property type="molecule type" value="Genomic_DNA"/>
</dbReference>
<feature type="compositionally biased region" description="Acidic residues" evidence="1">
    <location>
        <begin position="94"/>
        <end position="104"/>
    </location>
</feature>
<accession>A0AAP0NKD5</accession>